<dbReference type="EMBL" id="CP009515">
    <property type="protein sequence ID" value="AKB74946.1"/>
    <property type="molecule type" value="Genomic_DNA"/>
</dbReference>
<accession>A0A0E3S3Z3</accession>
<evidence type="ECO:0000259" key="2">
    <source>
        <dbReference type="Pfam" id="PF00561"/>
    </source>
</evidence>
<dbReference type="InterPro" id="IPR000073">
    <property type="entry name" value="AB_hydrolase_1"/>
</dbReference>
<dbReference type="AlphaFoldDB" id="A0A0E3S3Z3"/>
<dbReference type="SUPFAM" id="SSF53474">
    <property type="entry name" value="alpha/beta-Hydrolases"/>
    <property type="match status" value="1"/>
</dbReference>
<dbReference type="PATRIC" id="fig|1434111.4.peg.2207"/>
<evidence type="ECO:0000256" key="1">
    <source>
        <dbReference type="ARBA" id="ARBA00022801"/>
    </source>
</evidence>
<keyword evidence="4" id="KW-1185">Reference proteome</keyword>
<dbReference type="HOGENOM" id="CLU_1068947_0_0_2"/>
<protein>
    <submittedName>
        <fullName evidence="3">Putative hydrolase</fullName>
    </submittedName>
</protein>
<dbReference type="STRING" id="1434111.MSLAZ_1685"/>
<keyword evidence="1 3" id="KW-0378">Hydrolase</keyword>
<dbReference type="InterPro" id="IPR050266">
    <property type="entry name" value="AB_hydrolase_sf"/>
</dbReference>
<dbReference type="KEGG" id="mls:MSLAZ_1685"/>
<dbReference type="GO" id="GO:0016020">
    <property type="term" value="C:membrane"/>
    <property type="evidence" value="ECO:0007669"/>
    <property type="project" value="TreeGrafter"/>
</dbReference>
<dbReference type="PANTHER" id="PTHR43798">
    <property type="entry name" value="MONOACYLGLYCEROL LIPASE"/>
    <property type="match status" value="1"/>
</dbReference>
<dbReference type="InterPro" id="IPR029058">
    <property type="entry name" value="AB_hydrolase_fold"/>
</dbReference>
<sequence>MLLNQKSLNLINMENLRKYGNPPFTVALIHGGPGAPGEMAPVARELSIGRGVLEPLQTKTTLEGQVMELKAVLEEHTNLPVTLIGFSWGAMLSFIFTARYPQFVKKLILIGSGPYEEKYAEKIMKTRISRLSKTEIKETYSLILALNDPSTGNKNLSENKNLSLARFGQLMSQADSYDSLPHDDEVLEFQYEINKNVWEEASRLRSRGKLLKLGKEIHCRVIAIHGDYDPHPFEGVKEPLSGVLKDFRFILLEKCGHMPWIEREAKEIFYDLLKEEIQR</sequence>
<feature type="domain" description="AB hydrolase-1" evidence="2">
    <location>
        <begin position="69"/>
        <end position="262"/>
    </location>
</feature>
<name>A0A0E3S3Z3_9EURY</name>
<reference evidence="3 4" key="1">
    <citation type="submission" date="2014-07" db="EMBL/GenBank/DDBJ databases">
        <title>Methanogenic archaea and the global carbon cycle.</title>
        <authorList>
            <person name="Henriksen J.R."/>
            <person name="Luke J."/>
            <person name="Reinhart S."/>
            <person name="Benedict M.N."/>
            <person name="Youngblut N.D."/>
            <person name="Metcalf M.E."/>
            <person name="Whitaker R.J."/>
            <person name="Metcalf W.W."/>
        </authorList>
    </citation>
    <scope>NUCLEOTIDE SEQUENCE [LARGE SCALE GENOMIC DNA]</scope>
    <source>
        <strain evidence="3 4">Z-7289</strain>
    </source>
</reference>
<dbReference type="Pfam" id="PF00561">
    <property type="entry name" value="Abhydrolase_1"/>
    <property type="match status" value="1"/>
</dbReference>
<dbReference type="GO" id="GO:0016787">
    <property type="term" value="F:hydrolase activity"/>
    <property type="evidence" value="ECO:0007669"/>
    <property type="project" value="UniProtKB-KW"/>
</dbReference>
<organism evidence="3 4">
    <name type="scientific">Methanosarcina lacustris Z-7289</name>
    <dbReference type="NCBI Taxonomy" id="1434111"/>
    <lineage>
        <taxon>Archaea</taxon>
        <taxon>Methanobacteriati</taxon>
        <taxon>Methanobacteriota</taxon>
        <taxon>Stenosarchaea group</taxon>
        <taxon>Methanomicrobia</taxon>
        <taxon>Methanosarcinales</taxon>
        <taxon>Methanosarcinaceae</taxon>
        <taxon>Methanosarcina</taxon>
    </lineage>
</organism>
<evidence type="ECO:0000313" key="3">
    <source>
        <dbReference type="EMBL" id="AKB74946.1"/>
    </source>
</evidence>
<proteinExistence type="predicted"/>
<dbReference type="Proteomes" id="UP000033072">
    <property type="component" value="Chromosome"/>
</dbReference>
<evidence type="ECO:0000313" key="4">
    <source>
        <dbReference type="Proteomes" id="UP000033072"/>
    </source>
</evidence>
<gene>
    <name evidence="3" type="ORF">MSLAZ_1685</name>
</gene>
<dbReference type="Gene3D" id="3.40.50.1820">
    <property type="entry name" value="alpha/beta hydrolase"/>
    <property type="match status" value="1"/>
</dbReference>
<dbReference type="PANTHER" id="PTHR43798:SF31">
    <property type="entry name" value="AB HYDROLASE SUPERFAMILY PROTEIN YCLE"/>
    <property type="match status" value="1"/>
</dbReference>